<evidence type="ECO:0000313" key="2">
    <source>
        <dbReference type="Proteomes" id="UP000886520"/>
    </source>
</evidence>
<dbReference type="Proteomes" id="UP000886520">
    <property type="component" value="Chromosome 11"/>
</dbReference>
<dbReference type="AlphaFoldDB" id="A0A9D4ZF26"/>
<dbReference type="EMBL" id="JABFUD020000011">
    <property type="protein sequence ID" value="KAI5073059.1"/>
    <property type="molecule type" value="Genomic_DNA"/>
</dbReference>
<proteinExistence type="predicted"/>
<gene>
    <name evidence="1" type="ORF">GOP47_0011072</name>
</gene>
<reference evidence="1" key="1">
    <citation type="submission" date="2021-01" db="EMBL/GenBank/DDBJ databases">
        <title>Adiantum capillus-veneris genome.</title>
        <authorList>
            <person name="Fang Y."/>
            <person name="Liao Q."/>
        </authorList>
    </citation>
    <scope>NUCLEOTIDE SEQUENCE</scope>
    <source>
        <strain evidence="1">H3</strain>
        <tissue evidence="1">Leaf</tissue>
    </source>
</reference>
<organism evidence="1 2">
    <name type="scientific">Adiantum capillus-veneris</name>
    <name type="common">Maidenhair fern</name>
    <dbReference type="NCBI Taxonomy" id="13818"/>
    <lineage>
        <taxon>Eukaryota</taxon>
        <taxon>Viridiplantae</taxon>
        <taxon>Streptophyta</taxon>
        <taxon>Embryophyta</taxon>
        <taxon>Tracheophyta</taxon>
        <taxon>Polypodiopsida</taxon>
        <taxon>Polypodiidae</taxon>
        <taxon>Polypodiales</taxon>
        <taxon>Pteridineae</taxon>
        <taxon>Pteridaceae</taxon>
        <taxon>Vittarioideae</taxon>
        <taxon>Adiantum</taxon>
    </lineage>
</organism>
<comment type="caution">
    <text evidence="1">The sequence shown here is derived from an EMBL/GenBank/DDBJ whole genome shotgun (WGS) entry which is preliminary data.</text>
</comment>
<name>A0A9D4ZF26_ADICA</name>
<evidence type="ECO:0000313" key="1">
    <source>
        <dbReference type="EMBL" id="KAI5073059.1"/>
    </source>
</evidence>
<protein>
    <submittedName>
        <fullName evidence="1">Uncharacterized protein</fullName>
    </submittedName>
</protein>
<sequence>MNACNSNNDDHTFLPEDLLVYELLPSLPIRELLRLRAVHPSFTHAIATLFGRLNPQPNPPILHLPWFYCMVARPQSTFRRRQYDTVAVDPSWNTWYWLPHPAHRSLNRDLHPNCIEPICSLGSLVCWEYILDTQSTNVHFLILSNAFTGDKMTLPLSTRRYVMHGFGGELRLEQSNETGRISIIRVSPREPGHMDIDRYTPTDPMHQQLVLQGRCVQNVLETSIPLHTYIPHVCFYHQGTLATFYHMHHHILPELSLYEGSHWCQVRMPDDFTSSQKSMLDARWLRVFDDYTLIVSIPYWRNTEFIDLHAVARANILVLSIGDQIILCNLVSNTWRSLPPCYNATTGARVTIVKVACALDPTY</sequence>
<keyword evidence="2" id="KW-1185">Reference proteome</keyword>
<accession>A0A9D4ZF26</accession>
<dbReference type="OrthoDB" id="2000070at2759"/>